<dbReference type="NCBIfam" id="TIGR01571">
    <property type="entry name" value="A_thal_Cys_rich"/>
    <property type="match status" value="1"/>
</dbReference>
<name>A0A6I8PT29_XENTR</name>
<gene>
    <name evidence="2" type="primary">cnfn.2</name>
</gene>
<reference evidence="2" key="2">
    <citation type="submission" date="2020-05" db="UniProtKB">
        <authorList>
            <consortium name="Ensembl"/>
        </authorList>
    </citation>
    <scope>IDENTIFICATION</scope>
</reference>
<sequence length="118" mass="12815">MSAPQVTVSYPITYEPTGLQNFTVSAPSKWSSDTCDCCNDAGICLCGAFVPCILACRVAKDYGECCCLPCLFGTSIAMRTGIRERYHIEGTICNDWACVMCCGPCTLCQMARELKAKK</sequence>
<dbReference type="FunCoup" id="A0A6I8PT29">
    <property type="interactions" value="10"/>
</dbReference>
<organism evidence="2">
    <name type="scientific">Xenopus tropicalis</name>
    <name type="common">Western clawed frog</name>
    <name type="synonym">Silurana tropicalis</name>
    <dbReference type="NCBI Taxonomy" id="8364"/>
    <lineage>
        <taxon>Eukaryota</taxon>
        <taxon>Metazoa</taxon>
        <taxon>Chordata</taxon>
        <taxon>Craniata</taxon>
        <taxon>Vertebrata</taxon>
        <taxon>Euteleostomi</taxon>
        <taxon>Amphibia</taxon>
        <taxon>Batrachia</taxon>
        <taxon>Anura</taxon>
        <taxon>Pipoidea</taxon>
        <taxon>Pipidae</taxon>
        <taxon>Xenopodinae</taxon>
        <taxon>Xenopus</taxon>
        <taxon>Silurana</taxon>
    </lineage>
</organism>
<dbReference type="InParanoid" id="A0A6I8PT29"/>
<dbReference type="Bgee" id="ENSXETG00000032177">
    <property type="expression patterns" value="Expressed in embryo"/>
</dbReference>
<dbReference type="PANTHER" id="PTHR15907">
    <property type="entry name" value="DUF614 FAMILY PROTEIN-RELATED"/>
    <property type="match status" value="1"/>
</dbReference>
<evidence type="ECO:0000313" key="2">
    <source>
        <dbReference type="Ensembl" id="ENSXETP00000061637"/>
    </source>
</evidence>
<dbReference type="GeneTree" id="ENSGT00940000161202"/>
<protein>
    <submittedName>
        <fullName evidence="2">Cornifelin, gene 2</fullName>
    </submittedName>
</protein>
<dbReference type="AlphaFoldDB" id="A0A6I8PT29"/>
<dbReference type="Ensembl" id="ENSXETT00000065058">
    <property type="protein sequence ID" value="ENSXETP00000061637"/>
    <property type="gene ID" value="ENSXETG00000032177"/>
</dbReference>
<proteinExistence type="inferred from homology"/>
<accession>A0A6I8PT29</accession>
<comment type="similarity">
    <text evidence="1">Belongs to the cornifelin family.</text>
</comment>
<evidence type="ECO:0000256" key="1">
    <source>
        <dbReference type="ARBA" id="ARBA00009024"/>
    </source>
</evidence>
<reference evidence="2" key="1">
    <citation type="journal article" date="2010" name="Science">
        <title>The genome of the Western clawed frog Xenopus tropicalis.</title>
        <authorList>
            <person name="Hellsten U."/>
            <person name="Harland R.M."/>
            <person name="Gilchrist M.J."/>
            <person name="Hendrix D."/>
            <person name="Jurka J."/>
            <person name="Kapitonov V."/>
            <person name="Ovcharenko I."/>
            <person name="Putnam N.H."/>
            <person name="Shu S."/>
            <person name="Taher L."/>
            <person name="Blitz I.L."/>
            <person name="Blumberg B."/>
            <person name="Dichmann D.S."/>
            <person name="Dubchak I."/>
            <person name="Amaya E."/>
            <person name="Detter J.C."/>
            <person name="Fletcher R."/>
            <person name="Gerhard D.S."/>
            <person name="Goodstein D."/>
            <person name="Graves T."/>
            <person name="Grigoriev I.V."/>
            <person name="Grimwood J."/>
            <person name="Kawashima T."/>
            <person name="Lindquist E."/>
            <person name="Lucas S.M."/>
            <person name="Mead P.E."/>
            <person name="Mitros T."/>
            <person name="Ogino H."/>
            <person name="Ohta Y."/>
            <person name="Poliakov A.V."/>
            <person name="Pollet N."/>
            <person name="Robert J."/>
            <person name="Salamov A."/>
            <person name="Sater A.K."/>
            <person name="Schmutz J."/>
            <person name="Terry A."/>
            <person name="Vize P.D."/>
            <person name="Warren W.C."/>
            <person name="Wells D."/>
            <person name="Wills A."/>
            <person name="Wilson R.K."/>
            <person name="Zimmerman L.B."/>
            <person name="Zorn A.M."/>
            <person name="Grainger R."/>
            <person name="Grammer T."/>
            <person name="Khokha M.K."/>
            <person name="Richardson P.M."/>
            <person name="Rokhsar D.S."/>
        </authorList>
    </citation>
    <scope>NUCLEOTIDE SEQUENCE [LARGE SCALE GENOMIC DNA]</scope>
    <source>
        <strain evidence="2">Nigerian</strain>
    </source>
</reference>
<dbReference type="InterPro" id="IPR006461">
    <property type="entry name" value="PLAC_motif_containing"/>
</dbReference>
<dbReference type="Pfam" id="PF04749">
    <property type="entry name" value="PLAC8"/>
    <property type="match status" value="1"/>
</dbReference>